<sequence>MKATFFILPAALLMLAGPACPQQAPQAARRPRVGLVLAGGSANGLVHVGVIRWLDEHHIPVDYIAGTSMGALMGALYATGRSPQEMTAFVDAIDWPATLRVNTPFQSLSFRRKEDRRQFPTAIEVGLKGGFKLPMGLSPGHGVGLVISRATAPYEHLKNFDQLPIPLRCVATDLVRGEEVVFSNGSLFDALRATMSIPGVFAPLRLGNQVLVDGGVLNNLPVDVVRAMGADVVIAVGLDTSETDGGYDNLLSAVRRSLGIMVSANEKRNMKNLGKADLILLPDLSGFVGSSYSESTGLADRGYEEAGRKARFLQTLAVNESEWAALKADRAGRRRPEWIQPQFLEVQGMVGIKNERLPTSLSGELGVPLTQPKLEDQLTEITGLGRYKSADYGFLQRDGREGIQVRVHPKNYGPPFLNTGVFVSGSNSEGLKLGIAGRLTIMDLLIPDSEWRTDFSLGTDNRVATEYYARLKQTRLFLAPGGFLSQRSQEFYNHGSTSLYSYKVRETGGTLDLGYSPGRFSEIRVGYKVSSLHTYVTSGTSGAQPLSGQVRAAHARFAYDHVDHIVPTRGIYFTFDGQWADRWPGARKQFPILESRIAYARQFGDSYSIVESASGGTTVSNMQGFPPFTLGGPTRLAALAHYQLIGNHYYYNGFYVMRSLADQKVPLLRGFRAMLGYETGNAFSAGDPLRPFNDGVVGLIRETPVGVVFLGGSVGERGERKIFISIGRFFF</sequence>
<dbReference type="KEGG" id="pfer:IRI77_30515"/>
<proteinExistence type="predicted"/>
<dbReference type="Gene3D" id="2.40.160.50">
    <property type="entry name" value="membrane protein fhac: a member of the omp85/tpsb transporter family"/>
    <property type="match status" value="1"/>
</dbReference>
<keyword evidence="3 4" id="KW-0443">Lipid metabolism</keyword>
<keyword evidence="5" id="KW-0732">Signal</keyword>
<evidence type="ECO:0000256" key="1">
    <source>
        <dbReference type="ARBA" id="ARBA00022801"/>
    </source>
</evidence>
<evidence type="ECO:0000313" key="7">
    <source>
        <dbReference type="EMBL" id="QOY87066.1"/>
    </source>
</evidence>
<evidence type="ECO:0000256" key="3">
    <source>
        <dbReference type="ARBA" id="ARBA00023098"/>
    </source>
</evidence>
<evidence type="ECO:0000259" key="6">
    <source>
        <dbReference type="PROSITE" id="PS51635"/>
    </source>
</evidence>
<reference evidence="7 8" key="1">
    <citation type="submission" date="2020-10" db="EMBL/GenBank/DDBJ databases">
        <title>Complete genome sequence of Paludibaculum fermentans P105T, a facultatively anaerobic acidobacterium capable of dissimilatory Fe(III) reduction.</title>
        <authorList>
            <person name="Dedysh S.N."/>
            <person name="Beletsky A.V."/>
            <person name="Kulichevskaya I.S."/>
            <person name="Mardanov A.V."/>
            <person name="Ravin N.V."/>
        </authorList>
    </citation>
    <scope>NUCLEOTIDE SEQUENCE [LARGE SCALE GENOMIC DNA]</scope>
    <source>
        <strain evidence="7 8">P105</strain>
    </source>
</reference>
<evidence type="ECO:0000256" key="2">
    <source>
        <dbReference type="ARBA" id="ARBA00022963"/>
    </source>
</evidence>
<dbReference type="PANTHER" id="PTHR14226:SF29">
    <property type="entry name" value="NEUROPATHY TARGET ESTERASE SWS"/>
    <property type="match status" value="1"/>
</dbReference>
<feature type="short sequence motif" description="GXSXG" evidence="4">
    <location>
        <begin position="66"/>
        <end position="70"/>
    </location>
</feature>
<dbReference type="RefSeq" id="WP_194448735.1">
    <property type="nucleotide sequence ID" value="NZ_CP063849.1"/>
</dbReference>
<dbReference type="InterPro" id="IPR016035">
    <property type="entry name" value="Acyl_Trfase/lysoPLipase"/>
</dbReference>
<name>A0A7S7SK34_PALFE</name>
<dbReference type="InterPro" id="IPR050301">
    <property type="entry name" value="NTE"/>
</dbReference>
<dbReference type="GO" id="GO:0016042">
    <property type="term" value="P:lipid catabolic process"/>
    <property type="evidence" value="ECO:0007669"/>
    <property type="project" value="UniProtKB-UniRule"/>
</dbReference>
<dbReference type="Proteomes" id="UP000593892">
    <property type="component" value="Chromosome"/>
</dbReference>
<keyword evidence="1 4" id="KW-0378">Hydrolase</keyword>
<evidence type="ECO:0000256" key="5">
    <source>
        <dbReference type="SAM" id="SignalP"/>
    </source>
</evidence>
<dbReference type="Gene3D" id="3.40.1090.10">
    <property type="entry name" value="Cytosolic phospholipase A2 catalytic domain"/>
    <property type="match status" value="2"/>
</dbReference>
<feature type="chain" id="PRO_5032368654" evidence="5">
    <location>
        <begin position="22"/>
        <end position="731"/>
    </location>
</feature>
<dbReference type="SUPFAM" id="SSF52151">
    <property type="entry name" value="FabD/lysophospholipase-like"/>
    <property type="match status" value="1"/>
</dbReference>
<feature type="short sequence motif" description="DGA/G" evidence="4">
    <location>
        <begin position="213"/>
        <end position="215"/>
    </location>
</feature>
<dbReference type="GO" id="GO:0016787">
    <property type="term" value="F:hydrolase activity"/>
    <property type="evidence" value="ECO:0007669"/>
    <property type="project" value="UniProtKB-UniRule"/>
</dbReference>
<feature type="domain" description="PNPLA" evidence="6">
    <location>
        <begin position="35"/>
        <end position="226"/>
    </location>
</feature>
<dbReference type="CDD" id="cd07205">
    <property type="entry name" value="Pat_PNPLA6_PNPLA7_NTE1_like"/>
    <property type="match status" value="1"/>
</dbReference>
<keyword evidence="8" id="KW-1185">Reference proteome</keyword>
<dbReference type="AlphaFoldDB" id="A0A7S7SK34"/>
<dbReference type="InterPro" id="IPR002641">
    <property type="entry name" value="PNPLA_dom"/>
</dbReference>
<keyword evidence="2 4" id="KW-0442">Lipid degradation</keyword>
<dbReference type="PROSITE" id="PS51635">
    <property type="entry name" value="PNPLA"/>
    <property type="match status" value="1"/>
</dbReference>
<evidence type="ECO:0000313" key="8">
    <source>
        <dbReference type="Proteomes" id="UP000593892"/>
    </source>
</evidence>
<feature type="active site" description="Proton acceptor" evidence="4">
    <location>
        <position position="213"/>
    </location>
</feature>
<comment type="caution">
    <text evidence="4">Lacks conserved residue(s) required for the propagation of feature annotation.</text>
</comment>
<dbReference type="PANTHER" id="PTHR14226">
    <property type="entry name" value="NEUROPATHY TARGET ESTERASE/SWISS CHEESE D.MELANOGASTER"/>
    <property type="match status" value="1"/>
</dbReference>
<accession>A0A7S7SK34</accession>
<dbReference type="Pfam" id="PF01734">
    <property type="entry name" value="Patatin"/>
    <property type="match status" value="1"/>
</dbReference>
<organism evidence="7 8">
    <name type="scientific">Paludibaculum fermentans</name>
    <dbReference type="NCBI Taxonomy" id="1473598"/>
    <lineage>
        <taxon>Bacteria</taxon>
        <taxon>Pseudomonadati</taxon>
        <taxon>Acidobacteriota</taxon>
        <taxon>Terriglobia</taxon>
        <taxon>Bryobacterales</taxon>
        <taxon>Bryobacteraceae</taxon>
        <taxon>Paludibaculum</taxon>
    </lineage>
</organism>
<dbReference type="EMBL" id="CP063849">
    <property type="protein sequence ID" value="QOY87066.1"/>
    <property type="molecule type" value="Genomic_DNA"/>
</dbReference>
<gene>
    <name evidence="7" type="ORF">IRI77_30515</name>
</gene>
<feature type="active site" description="Nucleophile" evidence="4">
    <location>
        <position position="68"/>
    </location>
</feature>
<protein>
    <submittedName>
        <fullName evidence="7">Patatin-like phospholipase family protein</fullName>
    </submittedName>
</protein>
<feature type="signal peptide" evidence="5">
    <location>
        <begin position="1"/>
        <end position="21"/>
    </location>
</feature>
<evidence type="ECO:0000256" key="4">
    <source>
        <dbReference type="PROSITE-ProRule" id="PRU01161"/>
    </source>
</evidence>